<evidence type="ECO:0000313" key="2">
    <source>
        <dbReference type="EMBL" id="SHI87349.1"/>
    </source>
</evidence>
<evidence type="ECO:0000313" key="3">
    <source>
        <dbReference type="Proteomes" id="UP000184292"/>
    </source>
</evidence>
<sequence>MANQNDSFIDEVSEEVRRDRLFALMKRWGWIPAVIVVALVGGTAWQQWSAARDRAEAEALGDAVLAAVSEPDAEARIAALEAVPATGEAGVLARMLVAAEQQVAGEADAAIETLDGIVADAGVPRLYRDLAALKSAMIEGGSRSSMERRALLQDLAGPGAPFALLAGEQLALIEIAEGETEAALTRLRGIADDALATQSLRERAQGLIVALETEADAGDAAGMPDAGE</sequence>
<reference evidence="2 3" key="1">
    <citation type="submission" date="2016-11" db="EMBL/GenBank/DDBJ databases">
        <authorList>
            <person name="Jaros S."/>
            <person name="Januszkiewicz K."/>
            <person name="Wedrychowicz H."/>
        </authorList>
    </citation>
    <scope>NUCLEOTIDE SEQUENCE [LARGE SCALE GENOMIC DNA]</scope>
    <source>
        <strain evidence="2 3">DSM 100565</strain>
    </source>
</reference>
<dbReference type="EMBL" id="FQYO01000003">
    <property type="protein sequence ID" value="SHI87349.1"/>
    <property type="molecule type" value="Genomic_DNA"/>
</dbReference>
<evidence type="ECO:0000256" key="1">
    <source>
        <dbReference type="SAM" id="Phobius"/>
    </source>
</evidence>
<keyword evidence="1" id="KW-1133">Transmembrane helix</keyword>
<evidence type="ECO:0008006" key="4">
    <source>
        <dbReference type="Google" id="ProtNLM"/>
    </source>
</evidence>
<keyword evidence="1" id="KW-0472">Membrane</keyword>
<protein>
    <recommendedName>
        <fullName evidence="4">Tetratricopeptide repeat-like domain-containing protein</fullName>
    </recommendedName>
</protein>
<name>A0A1M6EPR5_9RHOB</name>
<keyword evidence="1" id="KW-0812">Transmembrane</keyword>
<proteinExistence type="predicted"/>
<organism evidence="2 3">
    <name type="scientific">Wenxinia saemankumensis</name>
    <dbReference type="NCBI Taxonomy" id="1447782"/>
    <lineage>
        <taxon>Bacteria</taxon>
        <taxon>Pseudomonadati</taxon>
        <taxon>Pseudomonadota</taxon>
        <taxon>Alphaproteobacteria</taxon>
        <taxon>Rhodobacterales</taxon>
        <taxon>Roseobacteraceae</taxon>
        <taxon>Wenxinia</taxon>
    </lineage>
</organism>
<feature type="transmembrane region" description="Helical" evidence="1">
    <location>
        <begin position="28"/>
        <end position="45"/>
    </location>
</feature>
<dbReference type="STRING" id="1447782.SAMN05444417_2106"/>
<gene>
    <name evidence="2" type="ORF">SAMN05444417_2106</name>
</gene>
<accession>A0A1M6EPR5</accession>
<dbReference type="AlphaFoldDB" id="A0A1M6EPR5"/>
<dbReference type="Proteomes" id="UP000184292">
    <property type="component" value="Unassembled WGS sequence"/>
</dbReference>
<dbReference type="OrthoDB" id="7173339at2"/>
<keyword evidence="3" id="KW-1185">Reference proteome</keyword>
<dbReference type="RefSeq" id="WP_073329625.1">
    <property type="nucleotide sequence ID" value="NZ_FQYO01000003.1"/>
</dbReference>